<keyword evidence="10" id="KW-1185">Reference proteome</keyword>
<keyword evidence="6" id="KW-0067">ATP-binding</keyword>
<keyword evidence="5" id="KW-0547">Nucleotide-binding</keyword>
<evidence type="ECO:0000256" key="5">
    <source>
        <dbReference type="ARBA" id="ARBA00022741"/>
    </source>
</evidence>
<dbReference type="RefSeq" id="WP_231041743.1">
    <property type="nucleotide sequence ID" value="NZ_CP106881.1"/>
</dbReference>
<dbReference type="InterPro" id="IPR043519">
    <property type="entry name" value="NT_sf"/>
</dbReference>
<feature type="domain" description="Polymerase beta nucleotidyltransferase" evidence="8">
    <location>
        <begin position="28"/>
        <end position="94"/>
    </location>
</feature>
<dbReference type="InterPro" id="IPR052038">
    <property type="entry name" value="Type-VII_TA_antitoxin"/>
</dbReference>
<dbReference type="EMBL" id="CP106881">
    <property type="protein sequence ID" value="UYG50645.1"/>
    <property type="molecule type" value="Genomic_DNA"/>
</dbReference>
<evidence type="ECO:0000256" key="4">
    <source>
        <dbReference type="ARBA" id="ARBA00022723"/>
    </source>
</evidence>
<dbReference type="SUPFAM" id="SSF81301">
    <property type="entry name" value="Nucleotidyltransferase"/>
    <property type="match status" value="1"/>
</dbReference>
<keyword evidence="7" id="KW-0460">Magnesium</keyword>
<evidence type="ECO:0000256" key="6">
    <source>
        <dbReference type="ARBA" id="ARBA00022840"/>
    </source>
</evidence>
<dbReference type="InterPro" id="IPR041633">
    <property type="entry name" value="Polbeta"/>
</dbReference>
<evidence type="ECO:0000256" key="2">
    <source>
        <dbReference type="ARBA" id="ARBA00022679"/>
    </source>
</evidence>
<dbReference type="CDD" id="cd05403">
    <property type="entry name" value="NT_KNTase_like"/>
    <property type="match status" value="1"/>
</dbReference>
<name>A0ABY6G6J5_9BURK</name>
<dbReference type="PANTHER" id="PTHR33571:SF12">
    <property type="entry name" value="BSL3053 PROTEIN"/>
    <property type="match status" value="1"/>
</dbReference>
<gene>
    <name evidence="9" type="ORF">M9799_11125</name>
</gene>
<sequence>MNTYAEIMRHKDSIRRIVALHKGHNPRLYGSVAKGQQTRSSDVDLLVDALPGATMLDIVHMEQQLQRELGLTFEVNTLAGLPRQWRDEVLRQAVAL</sequence>
<dbReference type="Gene3D" id="3.30.460.10">
    <property type="entry name" value="Beta Polymerase, domain 2"/>
    <property type="match status" value="1"/>
</dbReference>
<protein>
    <submittedName>
        <fullName evidence="9">Nucleotidyltransferase domain-containing protein</fullName>
    </submittedName>
</protein>
<organism evidence="9 10">
    <name type="scientific">Comamonas endophytica</name>
    <dbReference type="NCBI Taxonomy" id="2949090"/>
    <lineage>
        <taxon>Bacteria</taxon>
        <taxon>Pseudomonadati</taxon>
        <taxon>Pseudomonadota</taxon>
        <taxon>Betaproteobacteria</taxon>
        <taxon>Burkholderiales</taxon>
        <taxon>Comamonadaceae</taxon>
        <taxon>Comamonas</taxon>
    </lineage>
</organism>
<keyword evidence="4" id="KW-0479">Metal-binding</keyword>
<evidence type="ECO:0000259" key="8">
    <source>
        <dbReference type="Pfam" id="PF18765"/>
    </source>
</evidence>
<reference evidence="9" key="1">
    <citation type="submission" date="2022-09" db="EMBL/GenBank/DDBJ databases">
        <title>The complete genome of Acidovorax sp. 5MLIR.</title>
        <authorList>
            <person name="Liu L."/>
            <person name="Yue J."/>
            <person name="Yang F."/>
            <person name="Yuan J."/>
            <person name="Li L."/>
        </authorList>
    </citation>
    <scope>NUCLEOTIDE SEQUENCE</scope>
    <source>
        <strain evidence="9">5MLIR</strain>
    </source>
</reference>
<keyword evidence="3" id="KW-0548">Nucleotidyltransferase</keyword>
<comment type="cofactor">
    <cofactor evidence="1">
        <name>Mg(2+)</name>
        <dbReference type="ChEBI" id="CHEBI:18420"/>
    </cofactor>
</comment>
<evidence type="ECO:0000313" key="9">
    <source>
        <dbReference type="EMBL" id="UYG50645.1"/>
    </source>
</evidence>
<evidence type="ECO:0000256" key="7">
    <source>
        <dbReference type="ARBA" id="ARBA00022842"/>
    </source>
</evidence>
<accession>A0ABY6G6J5</accession>
<proteinExistence type="predicted"/>
<dbReference type="Pfam" id="PF18765">
    <property type="entry name" value="Polbeta"/>
    <property type="match status" value="1"/>
</dbReference>
<evidence type="ECO:0000256" key="1">
    <source>
        <dbReference type="ARBA" id="ARBA00001946"/>
    </source>
</evidence>
<evidence type="ECO:0000313" key="10">
    <source>
        <dbReference type="Proteomes" id="UP001162800"/>
    </source>
</evidence>
<keyword evidence="2" id="KW-0808">Transferase</keyword>
<evidence type="ECO:0000256" key="3">
    <source>
        <dbReference type="ARBA" id="ARBA00022695"/>
    </source>
</evidence>
<dbReference type="PANTHER" id="PTHR33571">
    <property type="entry name" value="SSL8005 PROTEIN"/>
    <property type="match status" value="1"/>
</dbReference>
<dbReference type="Proteomes" id="UP001162800">
    <property type="component" value="Chromosome"/>
</dbReference>